<reference evidence="3" key="3">
    <citation type="submission" date="2025-09" db="UniProtKB">
        <authorList>
            <consortium name="Ensembl"/>
        </authorList>
    </citation>
    <scope>IDENTIFICATION</scope>
</reference>
<accession>A0AAZ1Y5J2</accession>
<reference evidence="3" key="2">
    <citation type="submission" date="2025-08" db="UniProtKB">
        <authorList>
            <consortium name="Ensembl"/>
        </authorList>
    </citation>
    <scope>IDENTIFICATION</scope>
</reference>
<evidence type="ECO:0000259" key="2">
    <source>
        <dbReference type="Pfam" id="PF15249"/>
    </source>
</evidence>
<feature type="compositionally biased region" description="Gly residues" evidence="1">
    <location>
        <begin position="270"/>
        <end position="280"/>
    </location>
</feature>
<dbReference type="Ensembl" id="ENSOABT00000083720.1">
    <property type="protein sequence ID" value="ENSOABP00000075179.1"/>
    <property type="gene ID" value="ENSOABG00000017093.2"/>
</dbReference>
<evidence type="ECO:0000313" key="3">
    <source>
        <dbReference type="Ensembl" id="ENSOABP00000075179.1"/>
    </source>
</evidence>
<organism evidence="3 4">
    <name type="scientific">Oreochromis aureus</name>
    <name type="common">Israeli tilapia</name>
    <name type="synonym">Chromis aureus</name>
    <dbReference type="NCBI Taxonomy" id="47969"/>
    <lineage>
        <taxon>Eukaryota</taxon>
        <taxon>Metazoa</taxon>
        <taxon>Chordata</taxon>
        <taxon>Craniata</taxon>
        <taxon>Vertebrata</taxon>
        <taxon>Euteleostomi</taxon>
        <taxon>Actinopterygii</taxon>
        <taxon>Neopterygii</taxon>
        <taxon>Teleostei</taxon>
        <taxon>Neoteleostei</taxon>
        <taxon>Acanthomorphata</taxon>
        <taxon>Ovalentaria</taxon>
        <taxon>Cichlomorphae</taxon>
        <taxon>Cichliformes</taxon>
        <taxon>Cichlidae</taxon>
        <taxon>African cichlids</taxon>
        <taxon>Pseudocrenilabrinae</taxon>
        <taxon>Oreochromini</taxon>
        <taxon>Oreochromis</taxon>
    </lineage>
</organism>
<proteinExistence type="predicted"/>
<dbReference type="AlphaFoldDB" id="A0AAZ1Y5J2"/>
<evidence type="ECO:0000256" key="1">
    <source>
        <dbReference type="SAM" id="MobiDB-lite"/>
    </source>
</evidence>
<dbReference type="InterPro" id="IPR015671">
    <property type="entry name" value="GSCR1_dom"/>
</dbReference>
<keyword evidence="4" id="KW-1185">Reference proteome</keyword>
<feature type="region of interest" description="Disordered" evidence="1">
    <location>
        <begin position="61"/>
        <end position="83"/>
    </location>
</feature>
<dbReference type="PANTHER" id="PTHR15572:SF1">
    <property type="entry name" value="BRD4-INTERACTING CHROMATIN-REMODELING COMPLEX-ASSOCIATED PROTEIN"/>
    <property type="match status" value="1"/>
</dbReference>
<feature type="compositionally biased region" description="Gly residues" evidence="1">
    <location>
        <begin position="67"/>
        <end position="77"/>
    </location>
</feature>
<dbReference type="Proteomes" id="UP000472276">
    <property type="component" value="Unassembled WGS sequence"/>
</dbReference>
<feature type="compositionally biased region" description="Low complexity" evidence="1">
    <location>
        <begin position="811"/>
        <end position="850"/>
    </location>
</feature>
<dbReference type="GO" id="GO:0045893">
    <property type="term" value="P:positive regulation of DNA-templated transcription"/>
    <property type="evidence" value="ECO:0007669"/>
    <property type="project" value="TreeGrafter"/>
</dbReference>
<sequence>MDDEDGRCLLDVICDPEALNDFLHGSETHGHVPEVQPTAQLSANESTGLPRVSVDLDFLEDDDILGGSPGGEGGSNGIGTNHEPCDILQQSLAEANITEQSLQEAEAELDLGSFGIPGLTQVVQTLPDASLAGAGNNAVGVGIGGGGAATIFPGSATSTTATPPNATTDMLGSVLAQQGLQLQPQVMNKAISVQPFMQQVGLGNVTLQPISSLQALSNGSQSGHLGIGQIQVVGQPTVMTINQSGQPILAKAMSGYQLHQSGPEVSGAGPQPGLGGSGGGLLIQSNKATLGSPALNGPAVCVSSTNSSSGGTMTAPAGLVGFGNTLLSSGIGSQTQPQGQIMQNVIIQRTPPPIQPKPPQGGAIQPKLFKQQQQQPQPAPQVLQNDAHKALGLQQLPVSAAQNVAFLTGKPGSNVVLSTQATTPGTQFQQTLFKPQAAQPSGKPLSVHLLNQPSSIVIPSQTVLQGQNHQFLLPQLQAGGQILTQHPGGHIITSQGPGGQIIANQILTANQNINLGQVLTSQSHPGAAHILSAPIQLQPGQMGTPTLFQMPVTLAQSQNQTQTQTVSGHAQTVIQGMPIQNPLTMLSQVEGLSPAVSLQPALQPQPGGVPSSTVAATMAQGQPGECVTVLGSSTDQATHPTQQLVPQPSILAMQPASTVSTVTTASSSSPSMSVSTSSSVTAVGLVPPQAQQSPGRLLFTNQGPSMILSQESLQMFLQQVPSSGHQQPLKIHRMSPCPPATAPPVAESPQPSQSPLTLSQQIQSPHHQQQSRPPSQPQPSSQTPSRSCTPSSHPPLFIVHNQIAESPKPAPQGQPQQTPPQQTHIQVQLQPQLASQSASYQQDMPPMSQSPKPPPAQHQFTAAPVSACATTVVKTHVPIQGLTSDQQHNLQLVGAQIQTLSAISQPSPKQKQLLERLHQVQQNIMLQAKQPTQPQITTQFSSQQDVPLDKVVIASSSASTGTPAQLPSMLQPTSVLVKTPTASSDLQVFSGAQGQAGAMVNQTVTPASLTQPAQVQPKPGVISSVGGVTLGKGGMQIQVLGASLTQMPAPQPPASIQAQTTTIMKMPFSAEPSKEARMLEQLRKHQGSVLHPNYSAPFCSFEDTLHRLLPYHLYQGTANSSQDYQKVDDEFEKVSSQLLKRTQAMLDKYRYLLFAESKVSL</sequence>
<dbReference type="InterPro" id="IPR052438">
    <property type="entry name" value="Chromatin_remod/trans_coact"/>
</dbReference>
<reference evidence="4" key="1">
    <citation type="submission" date="2020-03" db="EMBL/GenBank/DDBJ databases">
        <title>Evolution of repeat sequences and sex chromosomes of tilapia species revealed by chromosome-level genomes.</title>
        <authorList>
            <person name="Xu L."/>
            <person name="Tao W."/>
            <person name="Wang D."/>
            <person name="Zhou Q."/>
        </authorList>
    </citation>
    <scope>NUCLEOTIDE SEQUENCE [LARGE SCALE GENOMIC DNA]</scope>
    <source>
        <strain evidence="4">Israel</strain>
    </source>
</reference>
<dbReference type="Pfam" id="PF15249">
    <property type="entry name" value="GLTSCR1"/>
    <property type="match status" value="1"/>
</dbReference>
<feature type="domain" description="GLTSCR protein conserved" evidence="2">
    <location>
        <begin position="1086"/>
        <end position="1158"/>
    </location>
</feature>
<protein>
    <recommendedName>
        <fullName evidence="2">GLTSCR protein conserved domain-containing protein</fullName>
    </recommendedName>
</protein>
<dbReference type="GO" id="GO:0016514">
    <property type="term" value="C:SWI/SNF complex"/>
    <property type="evidence" value="ECO:0007669"/>
    <property type="project" value="TreeGrafter"/>
</dbReference>
<name>A0AAZ1Y5J2_OREAU</name>
<evidence type="ECO:0000313" key="4">
    <source>
        <dbReference type="Proteomes" id="UP000472276"/>
    </source>
</evidence>
<dbReference type="PANTHER" id="PTHR15572">
    <property type="entry name" value="GLIOMA TUMOR SUPPRESSOR CANDIDATE REGION GENE 1"/>
    <property type="match status" value="1"/>
</dbReference>
<feature type="region of interest" description="Disordered" evidence="1">
    <location>
        <begin position="720"/>
        <end position="861"/>
    </location>
</feature>
<gene>
    <name evidence="3" type="primary">BICRA</name>
</gene>
<feature type="compositionally biased region" description="Low complexity" evidence="1">
    <location>
        <begin position="748"/>
        <end position="791"/>
    </location>
</feature>
<feature type="region of interest" description="Disordered" evidence="1">
    <location>
        <begin position="260"/>
        <end position="280"/>
    </location>
</feature>